<dbReference type="Pfam" id="PF00300">
    <property type="entry name" value="His_Phos_1"/>
    <property type="match status" value="1"/>
</dbReference>
<dbReference type="EC" id="3.1.3.3" evidence="2"/>
<name>A0A4R3LJG4_9BURK</name>
<dbReference type="InterPro" id="IPR029033">
    <property type="entry name" value="His_PPase_superfam"/>
</dbReference>
<keyword evidence="4" id="KW-1185">Reference proteome</keyword>
<dbReference type="InterPro" id="IPR013078">
    <property type="entry name" value="His_Pase_superF_clade-1"/>
</dbReference>
<dbReference type="SUPFAM" id="SSF53254">
    <property type="entry name" value="Phosphoglycerate mutase-like"/>
    <property type="match status" value="1"/>
</dbReference>
<reference evidence="2 4" key="2">
    <citation type="submission" date="2019-07" db="EMBL/GenBank/DDBJ databases">
        <title>Tepidimonas ignava SPS-1037 draft genome.</title>
        <authorList>
            <person name="Da Costa M.S."/>
            <person name="Froufe H.J.C."/>
            <person name="Egas C."/>
            <person name="Albuquerque L."/>
        </authorList>
    </citation>
    <scope>NUCLEOTIDE SEQUENCE [LARGE SCALE GENOMIC DNA]</scope>
    <source>
        <strain evidence="2 4">SPS-1037</strain>
    </source>
</reference>
<evidence type="ECO:0000313" key="2">
    <source>
        <dbReference type="EMBL" id="TSE23325.1"/>
    </source>
</evidence>
<organism evidence="1 3">
    <name type="scientific">Tepidimonas ignava</name>
    <dbReference type="NCBI Taxonomy" id="114249"/>
    <lineage>
        <taxon>Bacteria</taxon>
        <taxon>Pseudomonadati</taxon>
        <taxon>Pseudomonadota</taxon>
        <taxon>Betaproteobacteria</taxon>
        <taxon>Burkholderiales</taxon>
        <taxon>Tepidimonas</taxon>
    </lineage>
</organism>
<evidence type="ECO:0000313" key="4">
    <source>
        <dbReference type="Proteomes" id="UP000315577"/>
    </source>
</evidence>
<dbReference type="Proteomes" id="UP000295536">
    <property type="component" value="Unassembled WGS sequence"/>
</dbReference>
<dbReference type="AlphaFoldDB" id="A0A4R3LJG4"/>
<keyword evidence="2" id="KW-0378">Hydrolase</keyword>
<accession>A0A4R3LJG4</accession>
<dbReference type="Proteomes" id="UP000315577">
    <property type="component" value="Unassembled WGS sequence"/>
</dbReference>
<gene>
    <name evidence="2" type="primary">pspB</name>
    <name evidence="1" type="ORF">EDC36_101214</name>
    <name evidence="2" type="ORF">Tigna_00708</name>
</gene>
<protein>
    <submittedName>
        <fullName evidence="1">Alpha-ribazole phosphatase</fullName>
    </submittedName>
    <submittedName>
        <fullName evidence="2">Phosphoserine phosphatase 2</fullName>
        <ecNumber evidence="2">3.1.3.3</ecNumber>
    </submittedName>
</protein>
<reference evidence="1 3" key="1">
    <citation type="submission" date="2019-03" db="EMBL/GenBank/DDBJ databases">
        <title>Genomic Encyclopedia of Type Strains, Phase IV (KMG-IV): sequencing the most valuable type-strain genomes for metagenomic binning, comparative biology and taxonomic classification.</title>
        <authorList>
            <person name="Goeker M."/>
        </authorList>
    </citation>
    <scope>NUCLEOTIDE SEQUENCE [LARGE SCALE GENOMIC DNA]</scope>
    <source>
        <strain evidence="1 3">DSM 12034</strain>
    </source>
</reference>
<evidence type="ECO:0000313" key="1">
    <source>
        <dbReference type="EMBL" id="TCS99940.1"/>
    </source>
</evidence>
<dbReference type="SMART" id="SM00855">
    <property type="entry name" value="PGAM"/>
    <property type="match status" value="1"/>
</dbReference>
<dbReference type="EMBL" id="SMAH01000001">
    <property type="protein sequence ID" value="TCS99940.1"/>
    <property type="molecule type" value="Genomic_DNA"/>
</dbReference>
<dbReference type="Gene3D" id="3.40.50.1240">
    <property type="entry name" value="Phosphoglycerate mutase-like"/>
    <property type="match status" value="1"/>
</dbReference>
<evidence type="ECO:0000313" key="3">
    <source>
        <dbReference type="Proteomes" id="UP000295536"/>
    </source>
</evidence>
<dbReference type="OrthoDB" id="5296884at2"/>
<dbReference type="EMBL" id="VJNC01000003">
    <property type="protein sequence ID" value="TSE23325.1"/>
    <property type="molecule type" value="Genomic_DNA"/>
</dbReference>
<proteinExistence type="predicted"/>
<dbReference type="RefSeq" id="WP_132961394.1">
    <property type="nucleotide sequence ID" value="NZ_SMAH01000001.1"/>
</dbReference>
<comment type="caution">
    <text evidence="1">The sequence shown here is derived from an EMBL/GenBank/DDBJ whole genome shotgun (WGS) entry which is preliminary data.</text>
</comment>
<dbReference type="GO" id="GO:0016787">
    <property type="term" value="F:hydrolase activity"/>
    <property type="evidence" value="ECO:0007669"/>
    <property type="project" value="UniProtKB-KW"/>
</dbReference>
<sequence>MRLWLVRHAAPEVAPGVCYGRWDVPAERGATAAAAEALRRALPPRWTGWHSRLQRARALAQALGAPPHGAWRCDERLDELDFGAWEGQRWDDIGAAALDAWVANFAHHRPGAGESVTDLLRRVHAALGELHTRHLGGDVVWITHAGVIRAVQWLLEHGPAALARADQWPAHAPGWGQWRVVALPALGVFP</sequence>